<evidence type="ECO:0000313" key="2">
    <source>
        <dbReference type="EMBL" id="PND05051.1"/>
    </source>
</evidence>
<feature type="region of interest" description="Disordered" evidence="1">
    <location>
        <begin position="291"/>
        <end position="321"/>
    </location>
</feature>
<feature type="compositionally biased region" description="Basic and acidic residues" evidence="1">
    <location>
        <begin position="137"/>
        <end position="152"/>
    </location>
</feature>
<evidence type="ECO:0000256" key="1">
    <source>
        <dbReference type="SAM" id="MobiDB-lite"/>
    </source>
</evidence>
<protein>
    <recommendedName>
        <fullName evidence="4">DUF1376 domain-containing protein</fullName>
    </recommendedName>
</protein>
<dbReference type="EMBL" id="PJLB01000004">
    <property type="protein sequence ID" value="PND05051.1"/>
    <property type="molecule type" value="Genomic_DNA"/>
</dbReference>
<name>A0AAX0WMD7_9BACT</name>
<organism evidence="2 3">
    <name type="scientific">Akkermansia muciniphila</name>
    <dbReference type="NCBI Taxonomy" id="239935"/>
    <lineage>
        <taxon>Bacteria</taxon>
        <taxon>Pseudomonadati</taxon>
        <taxon>Verrucomicrobiota</taxon>
        <taxon>Verrucomicrobiia</taxon>
        <taxon>Verrucomicrobiales</taxon>
        <taxon>Akkermansiaceae</taxon>
        <taxon>Akkermansia</taxon>
    </lineage>
</organism>
<feature type="region of interest" description="Disordered" evidence="1">
    <location>
        <begin position="98"/>
        <end position="180"/>
    </location>
</feature>
<sequence>MEYINIPLYVIRSYEYIGADPTQRATWLSLVAWSCDQENMGRIAGARSWGDRRWMQSCGVMASEVAESCGLYHWDGDDLVISFYPADAQREIERKREIARANGRKGGRKPTSEPMPETNVGSNIGNQPWIANDTPSESEKKGKEKKGNREGETTTVDSTPGEEPSTAPALPASPFPDRERLNDVRGMHCADNHADLGSSPGAARFVVATLAINPSWSRTLPTALEQAAALEAYRSAQGRVTPRDMEMLKAYYASSLTHDRSNKAFWRPDSRKKFWECFGDVLTHADRWAKETRWKPAASRKKPKPEEPRQPEGPVVDTDTAAKELREWRKELGLGG</sequence>
<dbReference type="RefSeq" id="WP_102747950.1">
    <property type="nucleotide sequence ID" value="NZ_PJLB01000004.1"/>
</dbReference>
<gene>
    <name evidence="2" type="ORF">CXT95_01105</name>
</gene>
<comment type="caution">
    <text evidence="2">The sequence shown here is derived from an EMBL/GenBank/DDBJ whole genome shotgun (WGS) entry which is preliminary data.</text>
</comment>
<proteinExistence type="predicted"/>
<dbReference type="Proteomes" id="UP000236075">
    <property type="component" value="Unassembled WGS sequence"/>
</dbReference>
<dbReference type="AlphaFoldDB" id="A0AAX0WMD7"/>
<accession>A0AAX0WMD7</accession>
<evidence type="ECO:0000313" key="3">
    <source>
        <dbReference type="Proteomes" id="UP000236075"/>
    </source>
</evidence>
<reference evidence="2 3" key="1">
    <citation type="journal article" date="2017" name="BMC Genomics">
        <title>Genome sequencing of 39 Akkermansia muciniphila isolates reveals its population structure, genomic and functional diverisity, and global distribution in mammalian gut microbiotas.</title>
        <authorList>
            <person name="Guo X."/>
            <person name="Li S."/>
            <person name="Zhang J."/>
            <person name="Wu F."/>
            <person name="Li X."/>
            <person name="Wu D."/>
            <person name="Zhang M."/>
            <person name="Ou Z."/>
            <person name="Jie Z."/>
            <person name="Yan Q."/>
            <person name="Li P."/>
            <person name="Yi J."/>
            <person name="Peng Y."/>
        </authorList>
    </citation>
    <scope>NUCLEOTIDE SEQUENCE [LARGE SCALE GENOMIC DNA]</scope>
    <source>
        <strain evidence="2 3">GP28</strain>
    </source>
</reference>
<evidence type="ECO:0008006" key="4">
    <source>
        <dbReference type="Google" id="ProtNLM"/>
    </source>
</evidence>